<evidence type="ECO:0000313" key="7">
    <source>
        <dbReference type="EMBL" id="SDO50590.1"/>
    </source>
</evidence>
<keyword evidence="3" id="KW-0520">NAD</keyword>
<dbReference type="GO" id="GO:0016491">
    <property type="term" value="F:oxidoreductase activity"/>
    <property type="evidence" value="ECO:0007669"/>
    <property type="project" value="UniProtKB-KW"/>
</dbReference>
<dbReference type="Gene3D" id="1.10.1040.10">
    <property type="entry name" value="N-(1-d-carboxylethyl)-l-norvaline Dehydrogenase, domain 2"/>
    <property type="match status" value="1"/>
</dbReference>
<dbReference type="Proteomes" id="UP000198778">
    <property type="component" value="Unassembled WGS sequence"/>
</dbReference>
<accession>A0A1H0K497</accession>
<reference evidence="8" key="1">
    <citation type="submission" date="2016-10" db="EMBL/GenBank/DDBJ databases">
        <authorList>
            <person name="Varghese N."/>
            <person name="Submissions S."/>
        </authorList>
    </citation>
    <scope>NUCLEOTIDE SEQUENCE [LARGE SCALE GENOMIC DNA]</scope>
    <source>
        <strain evidence="8">CGMCC 1.10369</strain>
    </source>
</reference>
<evidence type="ECO:0000256" key="4">
    <source>
        <dbReference type="PIRSR" id="PIRSR000103-1"/>
    </source>
</evidence>
<dbReference type="GO" id="GO:0050661">
    <property type="term" value="F:NADP binding"/>
    <property type="evidence" value="ECO:0007669"/>
    <property type="project" value="InterPro"/>
</dbReference>
<dbReference type="RefSeq" id="WP_090844033.1">
    <property type="nucleotide sequence ID" value="NZ_FNIL01000016.1"/>
</dbReference>
<dbReference type="PANTHER" id="PTHR43060:SF15">
    <property type="entry name" value="3-HYDROXYISOBUTYRATE DEHYDROGENASE-LIKE 1, MITOCHONDRIAL-RELATED"/>
    <property type="match status" value="1"/>
</dbReference>
<feature type="domain" description="3-hydroxyisobutyrate dehydrogenase-like NAD-binding" evidence="6">
    <location>
        <begin position="165"/>
        <end position="285"/>
    </location>
</feature>
<dbReference type="EMBL" id="FNIL01000016">
    <property type="protein sequence ID" value="SDO50590.1"/>
    <property type="molecule type" value="Genomic_DNA"/>
</dbReference>
<dbReference type="InterPro" id="IPR006115">
    <property type="entry name" value="6PGDH_NADP-bd"/>
</dbReference>
<comment type="similarity">
    <text evidence="1">Belongs to the HIBADH-related family.</text>
</comment>
<dbReference type="PANTHER" id="PTHR43060">
    <property type="entry name" value="3-HYDROXYISOBUTYRATE DEHYDROGENASE-LIKE 1, MITOCHONDRIAL-RELATED"/>
    <property type="match status" value="1"/>
</dbReference>
<dbReference type="InterPro" id="IPR008927">
    <property type="entry name" value="6-PGluconate_DH-like_C_sf"/>
</dbReference>
<keyword evidence="8" id="KW-1185">Reference proteome</keyword>
<sequence>MKHIGFIGTGVMGKSMAGHLLEKGYHIHLYTRTRAKAEDLLEKGAEWHETPAALAGRCDAVITMVGYPKDVEEVYFGEEGILSNAREGTLLIDMTTSRPDLAVKIAAEAEKRKLFALDAPVSGGDIGAKNAALAIMSGGSKKAFTLAEPLFKIMGENIQLLGDAGAGQFTKMANQIAIASTMMGVSESLAYAKAAGLDTAQVINTIETGAAGSFSLSKLGRRMLEEDFEPGFYVKHFIKDMRIAIESAKEMNLNLPGLALAESLYTRMSEAGYEDAGTQVLIKYYFQK</sequence>
<feature type="active site" evidence="4">
    <location>
        <position position="171"/>
    </location>
</feature>
<evidence type="ECO:0000256" key="3">
    <source>
        <dbReference type="ARBA" id="ARBA00023027"/>
    </source>
</evidence>
<evidence type="ECO:0000259" key="5">
    <source>
        <dbReference type="Pfam" id="PF03446"/>
    </source>
</evidence>
<evidence type="ECO:0000259" key="6">
    <source>
        <dbReference type="Pfam" id="PF14833"/>
    </source>
</evidence>
<dbReference type="OrthoDB" id="9786703at2"/>
<keyword evidence="2" id="KW-0560">Oxidoreductase</keyword>
<proteinExistence type="inferred from homology"/>
<protein>
    <submittedName>
        <fullName evidence="7">3-hydroxyisobutyrate dehydrogenase</fullName>
    </submittedName>
</protein>
<dbReference type="Gene3D" id="3.40.50.720">
    <property type="entry name" value="NAD(P)-binding Rossmann-like Domain"/>
    <property type="match status" value="1"/>
</dbReference>
<dbReference type="InterPro" id="IPR029154">
    <property type="entry name" value="HIBADH-like_NADP-bd"/>
</dbReference>
<gene>
    <name evidence="7" type="ORF">SAMN04488053_1162</name>
</gene>
<feature type="domain" description="6-phosphogluconate dehydrogenase NADP-binding" evidence="5">
    <location>
        <begin position="4"/>
        <end position="162"/>
    </location>
</feature>
<dbReference type="PIRSF" id="PIRSF000103">
    <property type="entry name" value="HIBADH"/>
    <property type="match status" value="1"/>
</dbReference>
<dbReference type="STRING" id="745820.SAMN04488053_1162"/>
<dbReference type="GO" id="GO:0051287">
    <property type="term" value="F:NAD binding"/>
    <property type="evidence" value="ECO:0007669"/>
    <property type="project" value="InterPro"/>
</dbReference>
<dbReference type="Pfam" id="PF14833">
    <property type="entry name" value="NAD_binding_11"/>
    <property type="match status" value="1"/>
</dbReference>
<evidence type="ECO:0000256" key="2">
    <source>
        <dbReference type="ARBA" id="ARBA00023002"/>
    </source>
</evidence>
<name>A0A1H0K497_9BACI</name>
<dbReference type="InterPro" id="IPR013328">
    <property type="entry name" value="6PGD_dom2"/>
</dbReference>
<dbReference type="InterPro" id="IPR036291">
    <property type="entry name" value="NAD(P)-bd_dom_sf"/>
</dbReference>
<evidence type="ECO:0000313" key="8">
    <source>
        <dbReference type="Proteomes" id="UP000198778"/>
    </source>
</evidence>
<dbReference type="AlphaFoldDB" id="A0A1H0K497"/>
<organism evidence="7 8">
    <name type="scientific">Alkalicoccus daliensis</name>
    <dbReference type="NCBI Taxonomy" id="745820"/>
    <lineage>
        <taxon>Bacteria</taxon>
        <taxon>Bacillati</taxon>
        <taxon>Bacillota</taxon>
        <taxon>Bacilli</taxon>
        <taxon>Bacillales</taxon>
        <taxon>Bacillaceae</taxon>
        <taxon>Alkalicoccus</taxon>
    </lineage>
</organism>
<dbReference type="SUPFAM" id="SSF48179">
    <property type="entry name" value="6-phosphogluconate dehydrogenase C-terminal domain-like"/>
    <property type="match status" value="1"/>
</dbReference>
<dbReference type="SUPFAM" id="SSF51735">
    <property type="entry name" value="NAD(P)-binding Rossmann-fold domains"/>
    <property type="match status" value="1"/>
</dbReference>
<dbReference type="Pfam" id="PF03446">
    <property type="entry name" value="NAD_binding_2"/>
    <property type="match status" value="1"/>
</dbReference>
<dbReference type="InterPro" id="IPR015815">
    <property type="entry name" value="HIBADH-related"/>
</dbReference>
<evidence type="ECO:0000256" key="1">
    <source>
        <dbReference type="ARBA" id="ARBA00009080"/>
    </source>
</evidence>